<evidence type="ECO:0000256" key="1">
    <source>
        <dbReference type="SAM" id="MobiDB-lite"/>
    </source>
</evidence>
<evidence type="ECO:0000313" key="2">
    <source>
        <dbReference type="EMBL" id="BAT75163.1"/>
    </source>
</evidence>
<organism evidence="2 3">
    <name type="scientific">Vigna angularis var. angularis</name>
    <dbReference type="NCBI Taxonomy" id="157739"/>
    <lineage>
        <taxon>Eukaryota</taxon>
        <taxon>Viridiplantae</taxon>
        <taxon>Streptophyta</taxon>
        <taxon>Embryophyta</taxon>
        <taxon>Tracheophyta</taxon>
        <taxon>Spermatophyta</taxon>
        <taxon>Magnoliopsida</taxon>
        <taxon>eudicotyledons</taxon>
        <taxon>Gunneridae</taxon>
        <taxon>Pentapetalae</taxon>
        <taxon>rosids</taxon>
        <taxon>fabids</taxon>
        <taxon>Fabales</taxon>
        <taxon>Fabaceae</taxon>
        <taxon>Papilionoideae</taxon>
        <taxon>50 kb inversion clade</taxon>
        <taxon>NPAAA clade</taxon>
        <taxon>indigoferoid/millettioid clade</taxon>
        <taxon>Phaseoleae</taxon>
        <taxon>Vigna</taxon>
    </lineage>
</organism>
<keyword evidence="3" id="KW-1185">Reference proteome</keyword>
<protein>
    <submittedName>
        <fullName evidence="2">Uncharacterized protein</fullName>
    </submittedName>
</protein>
<evidence type="ECO:0000313" key="3">
    <source>
        <dbReference type="Proteomes" id="UP000291084"/>
    </source>
</evidence>
<sequence length="77" mass="8396">QEVPPPPLEDALPRGTRANTGEEEGKTVILSSLWGECRKKKKGGTGRSCPTLSTISHKSTIVMYHSILTHASPNRQK</sequence>
<feature type="region of interest" description="Disordered" evidence="1">
    <location>
        <begin position="1"/>
        <end position="24"/>
    </location>
</feature>
<gene>
    <name evidence="2" type="primary">Vigan.01G298000</name>
    <name evidence="2" type="ORF">VIGAN_01298000</name>
</gene>
<reference evidence="2 3" key="1">
    <citation type="journal article" date="2015" name="Sci. Rep.">
        <title>The power of single molecule real-time sequencing technology in the de novo assembly of a eukaryotic genome.</title>
        <authorList>
            <person name="Sakai H."/>
            <person name="Naito K."/>
            <person name="Ogiso-Tanaka E."/>
            <person name="Takahashi Y."/>
            <person name="Iseki K."/>
            <person name="Muto C."/>
            <person name="Satou K."/>
            <person name="Teruya K."/>
            <person name="Shiroma A."/>
            <person name="Shimoji M."/>
            <person name="Hirano T."/>
            <person name="Itoh T."/>
            <person name="Kaga A."/>
            <person name="Tomooka N."/>
        </authorList>
    </citation>
    <scope>NUCLEOTIDE SEQUENCE [LARGE SCALE GENOMIC DNA]</scope>
    <source>
        <strain evidence="3">cv. Shumari</strain>
    </source>
</reference>
<name>A0A0S3R3E4_PHAAN</name>
<dbReference type="EMBL" id="AP015034">
    <property type="protein sequence ID" value="BAT75163.1"/>
    <property type="molecule type" value="Genomic_DNA"/>
</dbReference>
<proteinExistence type="predicted"/>
<accession>A0A0S3R3E4</accession>
<dbReference type="Proteomes" id="UP000291084">
    <property type="component" value="Chromosome 1"/>
</dbReference>
<feature type="non-terminal residue" evidence="2">
    <location>
        <position position="1"/>
    </location>
</feature>
<dbReference type="AlphaFoldDB" id="A0A0S3R3E4"/>